<dbReference type="PANTHER" id="PTHR21192:SF2">
    <property type="entry name" value="NADH DEHYDROGENASE [UBIQUINONE] 1 ALPHA SUBCOMPLEX ASSEMBLY FACTOR 3"/>
    <property type="match status" value="1"/>
</dbReference>
<dbReference type="InterPro" id="IPR036748">
    <property type="entry name" value="MTH938-like_sf"/>
</dbReference>
<name>A0A1G8IG93_9RHOB</name>
<proteinExistence type="predicted"/>
<dbReference type="Pfam" id="PF04430">
    <property type="entry name" value="DUF498"/>
    <property type="match status" value="1"/>
</dbReference>
<dbReference type="OrthoDB" id="7351393at2"/>
<evidence type="ECO:0000313" key="2">
    <source>
        <dbReference type="Proteomes" id="UP000199382"/>
    </source>
</evidence>
<evidence type="ECO:0000313" key="1">
    <source>
        <dbReference type="EMBL" id="SDI17560.1"/>
    </source>
</evidence>
<dbReference type="STRING" id="571298.SAMN04488026_100120"/>
<dbReference type="InterPro" id="IPR007523">
    <property type="entry name" value="NDUFAF3/AAMDC"/>
</dbReference>
<organism evidence="1 2">
    <name type="scientific">Aliiruegeria lutimaris</name>
    <dbReference type="NCBI Taxonomy" id="571298"/>
    <lineage>
        <taxon>Bacteria</taxon>
        <taxon>Pseudomonadati</taxon>
        <taxon>Pseudomonadota</taxon>
        <taxon>Alphaproteobacteria</taxon>
        <taxon>Rhodobacterales</taxon>
        <taxon>Roseobacteraceae</taxon>
        <taxon>Aliiruegeria</taxon>
    </lineage>
</organism>
<dbReference type="SUPFAM" id="SSF64076">
    <property type="entry name" value="MTH938-like"/>
    <property type="match status" value="1"/>
</dbReference>
<dbReference type="CDD" id="cd00248">
    <property type="entry name" value="Mth938-like"/>
    <property type="match status" value="1"/>
</dbReference>
<dbReference type="AlphaFoldDB" id="A0A1G8IG93"/>
<protein>
    <submittedName>
        <fullName evidence="1">Uncharacterized conserved protein, contains Mth938-like domain</fullName>
    </submittedName>
</protein>
<dbReference type="EMBL" id="FNEK01000001">
    <property type="protein sequence ID" value="SDI17560.1"/>
    <property type="molecule type" value="Genomic_DNA"/>
</dbReference>
<dbReference type="RefSeq" id="WP_093147065.1">
    <property type="nucleotide sequence ID" value="NZ_FNEK01000001.1"/>
</dbReference>
<gene>
    <name evidence="1" type="ORF">SAMN04488026_100120</name>
</gene>
<dbReference type="PANTHER" id="PTHR21192">
    <property type="entry name" value="NUCLEAR PROTEIN E3-3"/>
    <property type="match status" value="1"/>
</dbReference>
<reference evidence="1 2" key="1">
    <citation type="submission" date="2016-10" db="EMBL/GenBank/DDBJ databases">
        <authorList>
            <person name="de Groot N.N."/>
        </authorList>
    </citation>
    <scope>NUCLEOTIDE SEQUENCE [LARGE SCALE GENOMIC DNA]</scope>
    <source>
        <strain evidence="1 2">DSM 25294</strain>
    </source>
</reference>
<accession>A0A1G8IG93</accession>
<keyword evidence="2" id="KW-1185">Reference proteome</keyword>
<sequence length="121" mass="12679">MDFKEVSYPQGTPFDGYGPGFFRLGGKVHEGSLVVAPSGVHPWAGFADSATIANLREQIDFVLLGTGADMTPIPADLRRALEGAGIGIELMSTGSACRTYNVLLSEGRRLAAAVLPLPGDC</sequence>
<dbReference type="Proteomes" id="UP000199382">
    <property type="component" value="Unassembled WGS sequence"/>
</dbReference>
<dbReference type="Gene3D" id="3.40.1230.10">
    <property type="entry name" value="MTH938-like"/>
    <property type="match status" value="1"/>
</dbReference>